<dbReference type="SUPFAM" id="SSF48452">
    <property type="entry name" value="TPR-like"/>
    <property type="match status" value="1"/>
</dbReference>
<dbReference type="GO" id="GO:0003676">
    <property type="term" value="F:nucleic acid binding"/>
    <property type="evidence" value="ECO:0007669"/>
    <property type="project" value="InterPro"/>
</dbReference>
<dbReference type="PROSITE" id="PS50005">
    <property type="entry name" value="TPR"/>
    <property type="match status" value="1"/>
</dbReference>
<gene>
    <name evidence="3" type="ORF">NQ315_002319</name>
</gene>
<dbReference type="InterPro" id="IPR019734">
    <property type="entry name" value="TPR_rpt"/>
</dbReference>
<dbReference type="InterPro" id="IPR003604">
    <property type="entry name" value="Matrin/U1-like-C_Znf_C2H2"/>
</dbReference>
<dbReference type="PANTHER" id="PTHR46786">
    <property type="entry name" value="ZINC FINGER MATRIN-TYPE PROTEIN 3"/>
    <property type="match status" value="1"/>
</dbReference>
<dbReference type="PANTHER" id="PTHR46786:SF1">
    <property type="entry name" value="ZINC FINGER MATRIN-TYPE PROTEIN 3"/>
    <property type="match status" value="1"/>
</dbReference>
<dbReference type="Proteomes" id="UP001159042">
    <property type="component" value="Unassembled WGS sequence"/>
</dbReference>
<dbReference type="AlphaFoldDB" id="A0AAV8VTR4"/>
<dbReference type="InterPro" id="IPR036236">
    <property type="entry name" value="Znf_C2H2_sf"/>
</dbReference>
<reference evidence="3 4" key="1">
    <citation type="journal article" date="2023" name="Insect Mol. Biol.">
        <title>Genome sequencing provides insights into the evolution of gene families encoding plant cell wall-degrading enzymes in longhorned beetles.</title>
        <authorList>
            <person name="Shin N.R."/>
            <person name="Okamura Y."/>
            <person name="Kirsch R."/>
            <person name="Pauchet Y."/>
        </authorList>
    </citation>
    <scope>NUCLEOTIDE SEQUENCE [LARGE SCALE GENOMIC DNA]</scope>
    <source>
        <strain evidence="3">EAD_L_NR</strain>
    </source>
</reference>
<dbReference type="SUPFAM" id="SSF57667">
    <property type="entry name" value="beta-beta-alpha zinc fingers"/>
    <property type="match status" value="3"/>
</dbReference>
<dbReference type="SMART" id="SM00355">
    <property type="entry name" value="ZnF_C2H2"/>
    <property type="match status" value="4"/>
</dbReference>
<feature type="repeat" description="TPR" evidence="1">
    <location>
        <begin position="120"/>
        <end position="153"/>
    </location>
</feature>
<sequence>MENAGNLGRVEEEFNNFMFKVNEVTGIMKKLCSEDKQLQSIGDLEAKKYLGEDKETCLYNIDEESVQVTVKSNKTVVNRKALEQCDDKNSSTMSQEAFMAEVSKDAEKRYKDKLVRQEKMETFKKQATLAFRRGEYERALTLYTKAIEQVKDSCLLYNNRALTYINLKLHDKAKEDLTNWALRLNEDCLKSWLLLAKANYLSGDFRAFDEAVQEALKRNPDEEGFIKGYVDTLEGANYAAGMDRNFKIPKRKSDEMYSNGRSGYTNTENPILANSYYNNSYETPRGLYGPWQQHGVMYPTQYPLSQTRRAGPGPAAEPITQNIYNVLSNIKEKPKSYKRNIFTEVAPDVEDATLPKELTSMFQPLFCKLCTAQLSSNVMAKLHYKSKNHEKKIRRFLTEYAERTGEPVHKRAKVAEATVKSEEDKNPKWFHCEVCDLPLTGKLHAESHYMGKNHQKALLGHRPPAGKGFYNVEGKWVRQSTQKGAKLADGEDNFGMDFKPSKPVVVSPPPTTDGTKHKFLCEVCNVAATCAEQLEMHYKGQKHNKKLRQIGVNPAGLYPQKAAPADNQGNDAEAAKPLDNVNLSVYRTPSGDFYCPLCNITLNSESQFKLHLRGKGHLKKQK</sequence>
<name>A0AAV8VTR4_9CUCU</name>
<dbReference type="Pfam" id="PF12874">
    <property type="entry name" value="zf-met"/>
    <property type="match status" value="3"/>
</dbReference>
<feature type="domain" description="C2H2-type" evidence="2">
    <location>
        <begin position="595"/>
        <end position="617"/>
    </location>
</feature>
<dbReference type="EMBL" id="JANEYG010000034">
    <property type="protein sequence ID" value="KAJ8917301.1"/>
    <property type="molecule type" value="Genomic_DNA"/>
</dbReference>
<proteinExistence type="predicted"/>
<dbReference type="SMART" id="SM00028">
    <property type="entry name" value="TPR"/>
    <property type="match status" value="3"/>
</dbReference>
<dbReference type="InterPro" id="IPR011990">
    <property type="entry name" value="TPR-like_helical_dom_sf"/>
</dbReference>
<dbReference type="Gene3D" id="1.25.40.10">
    <property type="entry name" value="Tetratricopeptide repeat domain"/>
    <property type="match status" value="1"/>
</dbReference>
<protein>
    <recommendedName>
        <fullName evidence="2">C2H2-type domain-containing protein</fullName>
    </recommendedName>
</protein>
<dbReference type="Pfam" id="PF13181">
    <property type="entry name" value="TPR_8"/>
    <property type="match status" value="1"/>
</dbReference>
<accession>A0AAV8VTR4</accession>
<evidence type="ECO:0000313" key="3">
    <source>
        <dbReference type="EMBL" id="KAJ8917301.1"/>
    </source>
</evidence>
<dbReference type="PROSITE" id="PS00028">
    <property type="entry name" value="ZINC_FINGER_C2H2_1"/>
    <property type="match status" value="1"/>
</dbReference>
<comment type="caution">
    <text evidence="3">The sequence shown here is derived from an EMBL/GenBank/DDBJ whole genome shotgun (WGS) entry which is preliminary data.</text>
</comment>
<evidence type="ECO:0000256" key="1">
    <source>
        <dbReference type="PROSITE-ProRule" id="PRU00339"/>
    </source>
</evidence>
<dbReference type="InterPro" id="IPR052644">
    <property type="entry name" value="ZMAT3"/>
</dbReference>
<dbReference type="GO" id="GO:0008270">
    <property type="term" value="F:zinc ion binding"/>
    <property type="evidence" value="ECO:0007669"/>
    <property type="project" value="InterPro"/>
</dbReference>
<evidence type="ECO:0000259" key="2">
    <source>
        <dbReference type="PROSITE" id="PS00028"/>
    </source>
</evidence>
<dbReference type="InterPro" id="IPR013087">
    <property type="entry name" value="Znf_C2H2_type"/>
</dbReference>
<dbReference type="SMART" id="SM00451">
    <property type="entry name" value="ZnF_U1"/>
    <property type="match status" value="4"/>
</dbReference>
<organism evidence="3 4">
    <name type="scientific">Exocentrus adspersus</name>
    <dbReference type="NCBI Taxonomy" id="1586481"/>
    <lineage>
        <taxon>Eukaryota</taxon>
        <taxon>Metazoa</taxon>
        <taxon>Ecdysozoa</taxon>
        <taxon>Arthropoda</taxon>
        <taxon>Hexapoda</taxon>
        <taxon>Insecta</taxon>
        <taxon>Pterygota</taxon>
        <taxon>Neoptera</taxon>
        <taxon>Endopterygota</taxon>
        <taxon>Coleoptera</taxon>
        <taxon>Polyphaga</taxon>
        <taxon>Cucujiformia</taxon>
        <taxon>Chrysomeloidea</taxon>
        <taxon>Cerambycidae</taxon>
        <taxon>Lamiinae</taxon>
        <taxon>Acanthocinini</taxon>
        <taxon>Exocentrus</taxon>
    </lineage>
</organism>
<keyword evidence="1" id="KW-0802">TPR repeat</keyword>
<dbReference type="Gene3D" id="3.30.160.60">
    <property type="entry name" value="Classic Zinc Finger"/>
    <property type="match status" value="4"/>
</dbReference>
<evidence type="ECO:0000313" key="4">
    <source>
        <dbReference type="Proteomes" id="UP001159042"/>
    </source>
</evidence>
<keyword evidence="4" id="KW-1185">Reference proteome</keyword>